<sequence length="24" mass="2826">MHTTNNEQTNQLIRGLLARDWTVN</sequence>
<accession>A0A2P2PBQ5</accession>
<protein>
    <submittedName>
        <fullName evidence="1">Uncharacterized protein</fullName>
    </submittedName>
</protein>
<evidence type="ECO:0000313" key="1">
    <source>
        <dbReference type="EMBL" id="MBX52051.1"/>
    </source>
</evidence>
<reference evidence="1" key="1">
    <citation type="submission" date="2018-02" db="EMBL/GenBank/DDBJ databases">
        <title>Rhizophora mucronata_Transcriptome.</title>
        <authorList>
            <person name="Meera S.P."/>
            <person name="Sreeshan A."/>
            <person name="Augustine A."/>
        </authorList>
    </citation>
    <scope>NUCLEOTIDE SEQUENCE</scope>
    <source>
        <tissue evidence="1">Leaf</tissue>
    </source>
</reference>
<proteinExistence type="predicted"/>
<dbReference type="EMBL" id="GGEC01071567">
    <property type="protein sequence ID" value="MBX52051.1"/>
    <property type="molecule type" value="Transcribed_RNA"/>
</dbReference>
<organism evidence="1">
    <name type="scientific">Rhizophora mucronata</name>
    <name type="common">Asiatic mangrove</name>
    <dbReference type="NCBI Taxonomy" id="61149"/>
    <lineage>
        <taxon>Eukaryota</taxon>
        <taxon>Viridiplantae</taxon>
        <taxon>Streptophyta</taxon>
        <taxon>Embryophyta</taxon>
        <taxon>Tracheophyta</taxon>
        <taxon>Spermatophyta</taxon>
        <taxon>Magnoliopsida</taxon>
        <taxon>eudicotyledons</taxon>
        <taxon>Gunneridae</taxon>
        <taxon>Pentapetalae</taxon>
        <taxon>rosids</taxon>
        <taxon>fabids</taxon>
        <taxon>Malpighiales</taxon>
        <taxon>Rhizophoraceae</taxon>
        <taxon>Rhizophora</taxon>
    </lineage>
</organism>
<name>A0A2P2PBQ5_RHIMU</name>
<dbReference type="AlphaFoldDB" id="A0A2P2PBQ5"/>